<evidence type="ECO:0000259" key="1">
    <source>
        <dbReference type="PROSITE" id="PS50902"/>
    </source>
</evidence>
<name>A0A975Y0V6_9ACTN</name>
<dbReference type="GO" id="GO:0010181">
    <property type="term" value="F:FMN binding"/>
    <property type="evidence" value="ECO:0007669"/>
    <property type="project" value="InterPro"/>
</dbReference>
<gene>
    <name evidence="2" type="ORF">KRR39_03185</name>
</gene>
<reference evidence="2" key="1">
    <citation type="submission" date="2021-06" db="EMBL/GenBank/DDBJ databases">
        <title>Complete genome sequence of Nocardioides sp. G188.</title>
        <authorList>
            <person name="Im W.-T."/>
        </authorList>
    </citation>
    <scope>NUCLEOTIDE SEQUENCE</scope>
    <source>
        <strain evidence="2">G188</strain>
    </source>
</reference>
<dbReference type="PROSITE" id="PS50902">
    <property type="entry name" value="FLAVODOXIN_LIKE"/>
    <property type="match status" value="1"/>
</dbReference>
<dbReference type="InterPro" id="IPR001226">
    <property type="entry name" value="Flavodoxin_CS"/>
</dbReference>
<feature type="domain" description="Flavodoxin-like" evidence="1">
    <location>
        <begin position="3"/>
        <end position="167"/>
    </location>
</feature>
<accession>A0A975Y0V6</accession>
<dbReference type="GO" id="GO:0009055">
    <property type="term" value="F:electron transfer activity"/>
    <property type="evidence" value="ECO:0007669"/>
    <property type="project" value="InterPro"/>
</dbReference>
<evidence type="ECO:0000313" key="2">
    <source>
        <dbReference type="EMBL" id="QWZ08871.1"/>
    </source>
</evidence>
<keyword evidence="3" id="KW-1185">Reference proteome</keyword>
<dbReference type="InterPro" id="IPR008254">
    <property type="entry name" value="Flavodoxin/NO_synth"/>
</dbReference>
<dbReference type="RefSeq" id="WP_216940717.1">
    <property type="nucleotide sequence ID" value="NZ_CP077062.1"/>
</dbReference>
<protein>
    <submittedName>
        <fullName evidence="2">Flavodoxin domain-containing protein</fullName>
    </submittedName>
</protein>
<organism evidence="2 3">
    <name type="scientific">Nocardioides panacis</name>
    <dbReference type="NCBI Taxonomy" id="2849501"/>
    <lineage>
        <taxon>Bacteria</taxon>
        <taxon>Bacillati</taxon>
        <taxon>Actinomycetota</taxon>
        <taxon>Actinomycetes</taxon>
        <taxon>Propionibacteriales</taxon>
        <taxon>Nocardioidaceae</taxon>
        <taxon>Nocardioides</taxon>
    </lineage>
</organism>
<dbReference type="PROSITE" id="PS00201">
    <property type="entry name" value="FLAVODOXIN"/>
    <property type="match status" value="1"/>
</dbReference>
<sequence length="183" mass="20008">MRALVVYESMFGNTERVARTVADELSRSMEVDLREVSQAQAAIHDLADMVDLIVVGGPTHAFSLSRPSTREEALGRGATQGSAEVGVREWLEALPCGPHSESLATFDTRVTKVRHLPGSAAKKAERISRSHGYPRALSRESFYVADVNGPLLPGELDRAREWGRDLALRVADLAEGRRQSQAT</sequence>
<evidence type="ECO:0000313" key="3">
    <source>
        <dbReference type="Proteomes" id="UP000683575"/>
    </source>
</evidence>
<dbReference type="AlphaFoldDB" id="A0A975Y0V6"/>
<dbReference type="KEGG" id="nps:KRR39_03185"/>
<dbReference type="EMBL" id="CP077062">
    <property type="protein sequence ID" value="QWZ08871.1"/>
    <property type="molecule type" value="Genomic_DNA"/>
</dbReference>
<proteinExistence type="predicted"/>
<dbReference type="Proteomes" id="UP000683575">
    <property type="component" value="Chromosome"/>
</dbReference>